<dbReference type="SUPFAM" id="SSF51219">
    <property type="entry name" value="TRAP-like"/>
    <property type="match status" value="1"/>
</dbReference>
<sequence>MSADYEMLYGDTNRLLKIKAQAGDKVIIEAGAMAAMNPNFEIKSKAGSVGKAIGRLFSGTSAFLQEYVAKSYGEILVAPKYLGDIKAVNMDGSVKYRLGKSSFLASTDKINLNIKSGGGRGFLSGEGFIQIEAEGSGILFLSAYGAIHEINLAQGEKYIVDTNHLVLWESNMNYSVELLNGLFGSITGGEGLVCVFEGPGKMFIQSRDPSKMATGKSS</sequence>
<dbReference type="InterPro" id="IPR002838">
    <property type="entry name" value="AIM24"/>
</dbReference>
<dbReference type="PANTHER" id="PTHR43657">
    <property type="entry name" value="TRYPTOPHAN RNA-BINDING ATTENUATOR PROTEIN-LIKE PROTEIN"/>
    <property type="match status" value="1"/>
</dbReference>
<dbReference type="Pfam" id="PF01987">
    <property type="entry name" value="AIM24"/>
    <property type="match status" value="1"/>
</dbReference>
<reference evidence="1 2" key="1">
    <citation type="submission" date="2022-04" db="EMBL/GenBank/DDBJ databases">
        <title>Genome sequence of C. roseum typestrain.</title>
        <authorList>
            <person name="Poehlein A."/>
            <person name="Schoch T."/>
            <person name="Duerre P."/>
            <person name="Daniel R."/>
        </authorList>
    </citation>
    <scope>NUCLEOTIDE SEQUENCE [LARGE SCALE GENOMIC DNA]</scope>
    <source>
        <strain evidence="1 2">DSM 7320</strain>
    </source>
</reference>
<proteinExistence type="predicted"/>
<dbReference type="RefSeq" id="WP_077835642.1">
    <property type="nucleotide sequence ID" value="NZ_CP096983.1"/>
</dbReference>
<dbReference type="NCBIfam" id="TIGR00266">
    <property type="entry name" value="TIGR00266 family protein"/>
    <property type="match status" value="1"/>
</dbReference>
<accession>A0A1S8LQQ1</accession>
<dbReference type="InterPro" id="IPR036983">
    <property type="entry name" value="AIM24_sf"/>
</dbReference>
<dbReference type="PANTHER" id="PTHR43657:SF1">
    <property type="entry name" value="ALTERED INHERITANCE OF MITOCHONDRIA PROTEIN 24, MITOCHONDRIAL"/>
    <property type="match status" value="1"/>
</dbReference>
<gene>
    <name evidence="1" type="ORF">CROST_035250</name>
</gene>
<name>A0A1S8LQQ1_9CLOT</name>
<dbReference type="AlphaFoldDB" id="A0A1S8LQQ1"/>
<dbReference type="Gene3D" id="3.60.160.10">
    <property type="entry name" value="Mitochondrial biogenesis AIM24"/>
    <property type="match status" value="1"/>
</dbReference>
<dbReference type="Proteomes" id="UP000190951">
    <property type="component" value="Chromosome"/>
</dbReference>
<evidence type="ECO:0000313" key="2">
    <source>
        <dbReference type="Proteomes" id="UP000190951"/>
    </source>
</evidence>
<keyword evidence="2" id="KW-1185">Reference proteome</keyword>
<organism evidence="1 2">
    <name type="scientific">Clostridium felsineum</name>
    <dbReference type="NCBI Taxonomy" id="36839"/>
    <lineage>
        <taxon>Bacteria</taxon>
        <taxon>Bacillati</taxon>
        <taxon>Bacillota</taxon>
        <taxon>Clostridia</taxon>
        <taxon>Eubacteriales</taxon>
        <taxon>Clostridiaceae</taxon>
        <taxon>Clostridium</taxon>
    </lineage>
</organism>
<evidence type="ECO:0000313" key="1">
    <source>
        <dbReference type="EMBL" id="URZ12780.1"/>
    </source>
</evidence>
<protein>
    <submittedName>
        <fullName evidence="1">Uncharacterized protein</fullName>
    </submittedName>
</protein>
<dbReference type="STRING" id="84029.CROST_39450"/>
<dbReference type="InterPro" id="IPR016031">
    <property type="entry name" value="Trp_RNA-bd_attenuator-like_dom"/>
</dbReference>
<dbReference type="EMBL" id="CP096983">
    <property type="protein sequence ID" value="URZ12780.1"/>
    <property type="molecule type" value="Genomic_DNA"/>
</dbReference>
<dbReference type="KEGG" id="crw:CROST_035250"/>